<evidence type="ECO:0000313" key="2">
    <source>
        <dbReference type="EMBL" id="VEU40205.1"/>
    </source>
</evidence>
<evidence type="ECO:0000256" key="1">
    <source>
        <dbReference type="SAM" id="Phobius"/>
    </source>
</evidence>
<reference evidence="2 3" key="1">
    <citation type="submission" date="2019-01" db="EMBL/GenBank/DDBJ databases">
        <authorList>
            <person name="Ferrante I. M."/>
        </authorList>
    </citation>
    <scope>NUCLEOTIDE SEQUENCE [LARGE SCALE GENOMIC DNA]</scope>
    <source>
        <strain evidence="2 3">B856</strain>
    </source>
</reference>
<proteinExistence type="predicted"/>
<keyword evidence="1" id="KW-0472">Membrane</keyword>
<dbReference type="InterPro" id="IPR021515">
    <property type="entry name" value="DUF3177"/>
</dbReference>
<keyword evidence="3" id="KW-1185">Reference proteome</keyword>
<protein>
    <submittedName>
        <fullName evidence="2">Uncharacterized protein</fullName>
    </submittedName>
</protein>
<feature type="transmembrane region" description="Helical" evidence="1">
    <location>
        <begin position="144"/>
        <end position="164"/>
    </location>
</feature>
<evidence type="ECO:0000313" key="3">
    <source>
        <dbReference type="Proteomes" id="UP000291116"/>
    </source>
</evidence>
<dbReference type="EMBL" id="CAACVS010000264">
    <property type="protein sequence ID" value="VEU40205.1"/>
    <property type="molecule type" value="Genomic_DNA"/>
</dbReference>
<dbReference type="Pfam" id="PF11375">
    <property type="entry name" value="DUF3177"/>
    <property type="match status" value="1"/>
</dbReference>
<dbReference type="AlphaFoldDB" id="A0A448ZDV2"/>
<keyword evidence="1" id="KW-1133">Transmembrane helix</keyword>
<organism evidence="2 3">
    <name type="scientific">Pseudo-nitzschia multistriata</name>
    <dbReference type="NCBI Taxonomy" id="183589"/>
    <lineage>
        <taxon>Eukaryota</taxon>
        <taxon>Sar</taxon>
        <taxon>Stramenopiles</taxon>
        <taxon>Ochrophyta</taxon>
        <taxon>Bacillariophyta</taxon>
        <taxon>Bacillariophyceae</taxon>
        <taxon>Bacillariophycidae</taxon>
        <taxon>Bacillariales</taxon>
        <taxon>Bacillariaceae</taxon>
        <taxon>Pseudo-nitzschia</taxon>
    </lineage>
</organism>
<accession>A0A448ZDV2</accession>
<feature type="transmembrane region" description="Helical" evidence="1">
    <location>
        <begin position="105"/>
        <end position="124"/>
    </location>
</feature>
<keyword evidence="1" id="KW-0812">Transmembrane</keyword>
<gene>
    <name evidence="2" type="ORF">PSNMU_V1.4_AUG-EV-PASAV3_0070820</name>
</gene>
<sequence>MRTPLSLLQPTPHEQVLSLSSAHPPLPAAVSPDGFGSQTHTAASALADAVAGGWGKHGPLLASAADAAASPFSPGKVWLWSPETALAPLNGESEQWVRVLVWTDFRVAVAVFVAAPLLLLGLAVAARVPPGAGPDRRSALAEPVLRYMTSYWQASSLLLLTVGLNLQESRLGVPAGLLAQAMILVSLWWWRDLSEELETAAAGEAPPSGGRKDPGTGLARAFLAWRAVATLAAFAGVLAQLPFQLPCGGEGPPLPDRPLCAPWLEPPFYAASLVAGPNEAEAHGLGLSLAPVVGAGCLLYAGVLVYYAGVLVPAVGRSGRAKRPALAEVATPIAAWKALGFLDEDDDAGSGGEAAGR</sequence>
<feature type="transmembrane region" description="Helical" evidence="1">
    <location>
        <begin position="292"/>
        <end position="315"/>
    </location>
</feature>
<dbReference type="OrthoDB" id="4565at2759"/>
<dbReference type="Proteomes" id="UP000291116">
    <property type="component" value="Unassembled WGS sequence"/>
</dbReference>
<name>A0A448ZDV2_9STRA</name>